<dbReference type="PANTHER" id="PTHR31793">
    <property type="entry name" value="4-HYDROXYBENZOYL-COA THIOESTERASE FAMILY MEMBER"/>
    <property type="match status" value="1"/>
</dbReference>
<dbReference type="Proteomes" id="UP000050454">
    <property type="component" value="Unassembled WGS sequence"/>
</dbReference>
<dbReference type="SUPFAM" id="SSF54637">
    <property type="entry name" value="Thioesterase/thiol ester dehydrase-isomerase"/>
    <property type="match status" value="1"/>
</dbReference>
<sequence>MYTFDTPYRVRYADTDKMGFMYYGHYSKLYEIARVESLRALGIRYRDMEDEGVIMPVVQNNSRYMAPAKYDDMLNIRLFLRQMPQKRVIFEYEIFNEDQKLIHKGETTLVFMDVARQKVIETPQVVKDALKPYFEE</sequence>
<keyword evidence="2" id="KW-0378">Hydrolase</keyword>
<dbReference type="InterPro" id="IPR029069">
    <property type="entry name" value="HotDog_dom_sf"/>
</dbReference>
<protein>
    <submittedName>
        <fullName evidence="3">Thioesterase</fullName>
    </submittedName>
</protein>
<dbReference type="PIRSF" id="PIRSF003230">
    <property type="entry name" value="YbgC"/>
    <property type="match status" value="1"/>
</dbReference>
<evidence type="ECO:0000256" key="1">
    <source>
        <dbReference type="ARBA" id="ARBA00005953"/>
    </source>
</evidence>
<evidence type="ECO:0000313" key="4">
    <source>
        <dbReference type="Proteomes" id="UP000050454"/>
    </source>
</evidence>
<dbReference type="PANTHER" id="PTHR31793:SF27">
    <property type="entry name" value="NOVEL THIOESTERASE SUPERFAMILY DOMAIN AND SAPOSIN A-TYPE DOMAIN CONTAINING PROTEIN (0610012H03RIK)"/>
    <property type="match status" value="1"/>
</dbReference>
<dbReference type="STRING" id="1605367.AFM12_00630"/>
<keyword evidence="4" id="KW-1185">Reference proteome</keyword>
<dbReference type="EMBL" id="LGTQ01000005">
    <property type="protein sequence ID" value="KPM49187.1"/>
    <property type="molecule type" value="Genomic_DNA"/>
</dbReference>
<dbReference type="CDD" id="cd00586">
    <property type="entry name" value="4HBT"/>
    <property type="match status" value="1"/>
</dbReference>
<dbReference type="Pfam" id="PF13279">
    <property type="entry name" value="4HBT_2"/>
    <property type="match status" value="1"/>
</dbReference>
<gene>
    <name evidence="3" type="ORF">AFM12_00630</name>
</gene>
<comment type="caution">
    <text evidence="3">The sequence shown here is derived from an EMBL/GenBank/DDBJ whole genome shotgun (WGS) entry which is preliminary data.</text>
</comment>
<evidence type="ECO:0000313" key="3">
    <source>
        <dbReference type="EMBL" id="KPM49187.1"/>
    </source>
</evidence>
<dbReference type="GO" id="GO:0047617">
    <property type="term" value="F:fatty acyl-CoA hydrolase activity"/>
    <property type="evidence" value="ECO:0007669"/>
    <property type="project" value="TreeGrafter"/>
</dbReference>
<proteinExistence type="inferred from homology"/>
<name>A0A0P7BW45_9BACT</name>
<dbReference type="AlphaFoldDB" id="A0A0P7BW45"/>
<dbReference type="NCBIfam" id="TIGR00051">
    <property type="entry name" value="YbgC/FadM family acyl-CoA thioesterase"/>
    <property type="match status" value="1"/>
</dbReference>
<evidence type="ECO:0000256" key="2">
    <source>
        <dbReference type="ARBA" id="ARBA00022801"/>
    </source>
</evidence>
<comment type="similarity">
    <text evidence="1">Belongs to the 4-hydroxybenzoyl-CoA thioesterase family.</text>
</comment>
<dbReference type="OrthoDB" id="9800856at2"/>
<reference evidence="3 4" key="1">
    <citation type="submission" date="2015-07" db="EMBL/GenBank/DDBJ databases">
        <title>The draft genome sequence of Leadbetterella sp. JN14-9.</title>
        <authorList>
            <person name="Liu Y."/>
            <person name="Du J."/>
            <person name="Shao Z."/>
        </authorList>
    </citation>
    <scope>NUCLEOTIDE SEQUENCE [LARGE SCALE GENOMIC DNA]</scope>
    <source>
        <strain evidence="3 4">JN14-9</strain>
    </source>
</reference>
<organism evidence="3 4">
    <name type="scientific">Jiulongibacter sediminis</name>
    <dbReference type="NCBI Taxonomy" id="1605367"/>
    <lineage>
        <taxon>Bacteria</taxon>
        <taxon>Pseudomonadati</taxon>
        <taxon>Bacteroidota</taxon>
        <taxon>Cytophagia</taxon>
        <taxon>Cytophagales</taxon>
        <taxon>Leadbetterellaceae</taxon>
        <taxon>Jiulongibacter</taxon>
    </lineage>
</organism>
<dbReference type="InterPro" id="IPR006684">
    <property type="entry name" value="YbgC/YbaW"/>
</dbReference>
<accession>A0A0P7BW45</accession>
<dbReference type="InterPro" id="IPR050563">
    <property type="entry name" value="4-hydroxybenzoyl-CoA_TE"/>
</dbReference>
<dbReference type="RefSeq" id="WP_055143141.1">
    <property type="nucleotide sequence ID" value="NZ_CAKZPM010000010.1"/>
</dbReference>
<dbReference type="Gene3D" id="3.10.129.10">
    <property type="entry name" value="Hotdog Thioesterase"/>
    <property type="match status" value="1"/>
</dbReference>